<evidence type="ECO:0000256" key="2">
    <source>
        <dbReference type="ARBA" id="ARBA00023125"/>
    </source>
</evidence>
<comment type="caution">
    <text evidence="5">The sequence shown here is derived from an EMBL/GenBank/DDBJ whole genome shotgun (WGS) entry which is preliminary data.</text>
</comment>
<keyword evidence="2" id="KW-0238">DNA-binding</keyword>
<dbReference type="PROSITE" id="PS01124">
    <property type="entry name" value="HTH_ARAC_FAMILY_2"/>
    <property type="match status" value="1"/>
</dbReference>
<evidence type="ECO:0000259" key="4">
    <source>
        <dbReference type="PROSITE" id="PS01124"/>
    </source>
</evidence>
<accession>A0ABW3RRB2</accession>
<gene>
    <name evidence="5" type="ORF">ACFQ3W_00695</name>
</gene>
<dbReference type="SUPFAM" id="SSF46689">
    <property type="entry name" value="Homeodomain-like"/>
    <property type="match status" value="1"/>
</dbReference>
<keyword evidence="6" id="KW-1185">Reference proteome</keyword>
<organism evidence="5 6">
    <name type="scientific">Paenibacillus puldeungensis</name>
    <dbReference type="NCBI Taxonomy" id="696536"/>
    <lineage>
        <taxon>Bacteria</taxon>
        <taxon>Bacillati</taxon>
        <taxon>Bacillota</taxon>
        <taxon>Bacilli</taxon>
        <taxon>Bacillales</taxon>
        <taxon>Paenibacillaceae</taxon>
        <taxon>Paenibacillus</taxon>
    </lineage>
</organism>
<dbReference type="InterPro" id="IPR009057">
    <property type="entry name" value="Homeodomain-like_sf"/>
</dbReference>
<name>A0ABW3RRB2_9BACL</name>
<evidence type="ECO:0000313" key="6">
    <source>
        <dbReference type="Proteomes" id="UP001597262"/>
    </source>
</evidence>
<dbReference type="PANTHER" id="PTHR43280:SF2">
    <property type="entry name" value="HTH-TYPE TRANSCRIPTIONAL REGULATOR EXSA"/>
    <property type="match status" value="1"/>
</dbReference>
<dbReference type="PRINTS" id="PR00032">
    <property type="entry name" value="HTHARAC"/>
</dbReference>
<keyword evidence="3" id="KW-0804">Transcription</keyword>
<keyword evidence="1" id="KW-0805">Transcription regulation</keyword>
<dbReference type="Gene3D" id="1.10.10.60">
    <property type="entry name" value="Homeodomain-like"/>
    <property type="match status" value="1"/>
</dbReference>
<sequence>MISFIQGNFMNSVTLQDISNAAQKLLNAATLSVNEICLMCGFNSPSYFTKVFSAKIGVTPSDYRNT</sequence>
<dbReference type="PANTHER" id="PTHR43280">
    <property type="entry name" value="ARAC-FAMILY TRANSCRIPTIONAL REGULATOR"/>
    <property type="match status" value="1"/>
</dbReference>
<feature type="domain" description="HTH araC/xylS-type" evidence="4">
    <location>
        <begin position="22"/>
        <end position="66"/>
    </location>
</feature>
<evidence type="ECO:0000313" key="5">
    <source>
        <dbReference type="EMBL" id="MFD1174827.1"/>
    </source>
</evidence>
<dbReference type="EMBL" id="JBHTLM010000001">
    <property type="protein sequence ID" value="MFD1174827.1"/>
    <property type="molecule type" value="Genomic_DNA"/>
</dbReference>
<reference evidence="6" key="1">
    <citation type="journal article" date="2019" name="Int. J. Syst. Evol. Microbiol.">
        <title>The Global Catalogue of Microorganisms (GCM) 10K type strain sequencing project: providing services to taxonomists for standard genome sequencing and annotation.</title>
        <authorList>
            <consortium name="The Broad Institute Genomics Platform"/>
            <consortium name="The Broad Institute Genome Sequencing Center for Infectious Disease"/>
            <person name="Wu L."/>
            <person name="Ma J."/>
        </authorList>
    </citation>
    <scope>NUCLEOTIDE SEQUENCE [LARGE SCALE GENOMIC DNA]</scope>
    <source>
        <strain evidence="6">CCUG 59189</strain>
    </source>
</reference>
<dbReference type="InterPro" id="IPR020449">
    <property type="entry name" value="Tscrpt_reg_AraC-type_HTH"/>
</dbReference>
<proteinExistence type="predicted"/>
<dbReference type="Proteomes" id="UP001597262">
    <property type="component" value="Unassembled WGS sequence"/>
</dbReference>
<evidence type="ECO:0000256" key="1">
    <source>
        <dbReference type="ARBA" id="ARBA00023015"/>
    </source>
</evidence>
<protein>
    <submittedName>
        <fullName evidence="5">Helix-turn-helix domain-containing protein</fullName>
    </submittedName>
</protein>
<dbReference type="SMART" id="SM00342">
    <property type="entry name" value="HTH_ARAC"/>
    <property type="match status" value="1"/>
</dbReference>
<dbReference type="InterPro" id="IPR018060">
    <property type="entry name" value="HTH_AraC"/>
</dbReference>
<evidence type="ECO:0000256" key="3">
    <source>
        <dbReference type="ARBA" id="ARBA00023163"/>
    </source>
</evidence>
<dbReference type="Pfam" id="PF00165">
    <property type="entry name" value="HTH_AraC"/>
    <property type="match status" value="1"/>
</dbReference>